<keyword evidence="3 11" id="KW-0240">DNA-directed RNA polymerase</keyword>
<feature type="domain" description="RNA polymerase Rpb2" evidence="10">
    <location>
        <begin position="477"/>
        <end position="541"/>
    </location>
</feature>
<dbReference type="Proteomes" id="UP001212841">
    <property type="component" value="Unassembled WGS sequence"/>
</dbReference>
<proteinExistence type="inferred from homology"/>
<dbReference type="InterPro" id="IPR007644">
    <property type="entry name" value="RNA_pol_bsu_protrusion"/>
</dbReference>
<feature type="domain" description="RNA polymerase beta subunit protrusion" evidence="9">
    <location>
        <begin position="61"/>
        <end position="438"/>
    </location>
</feature>
<dbReference type="EMBL" id="JADGJD010002546">
    <property type="protein sequence ID" value="KAJ3031622.1"/>
    <property type="molecule type" value="Genomic_DNA"/>
</dbReference>
<gene>
    <name evidence="11" type="primary">RET1_2</name>
    <name evidence="11" type="ORF">HK097_005431</name>
</gene>
<dbReference type="Pfam" id="PF04561">
    <property type="entry name" value="RNA_pol_Rpb2_2"/>
    <property type="match status" value="1"/>
</dbReference>
<dbReference type="InterPro" id="IPR007642">
    <property type="entry name" value="RNA_pol_Rpb2_2"/>
</dbReference>
<dbReference type="GO" id="GO:0003899">
    <property type="term" value="F:DNA-directed RNA polymerase activity"/>
    <property type="evidence" value="ECO:0007669"/>
    <property type="project" value="UniProtKB-EC"/>
</dbReference>
<accession>A0AAD5S7L8</accession>
<dbReference type="SUPFAM" id="SSF64484">
    <property type="entry name" value="beta and beta-prime subunits of DNA dependent RNA-polymerase"/>
    <property type="match status" value="1"/>
</dbReference>
<evidence type="ECO:0000313" key="12">
    <source>
        <dbReference type="Proteomes" id="UP001212841"/>
    </source>
</evidence>
<dbReference type="Pfam" id="PF04565">
    <property type="entry name" value="RNA_pol_Rpb2_3"/>
    <property type="match status" value="1"/>
</dbReference>
<keyword evidence="4" id="KW-0808">Transferase</keyword>
<reference evidence="11" key="1">
    <citation type="submission" date="2020-05" db="EMBL/GenBank/DDBJ databases">
        <title>Phylogenomic resolution of chytrid fungi.</title>
        <authorList>
            <person name="Stajich J.E."/>
            <person name="Amses K."/>
            <person name="Simmons R."/>
            <person name="Seto K."/>
            <person name="Myers J."/>
            <person name="Bonds A."/>
            <person name="Quandt C.A."/>
            <person name="Barry K."/>
            <person name="Liu P."/>
            <person name="Grigoriev I."/>
            <person name="Longcore J.E."/>
            <person name="James T.Y."/>
        </authorList>
    </citation>
    <scope>NUCLEOTIDE SEQUENCE</scope>
    <source>
        <strain evidence="11">JEL0318</strain>
    </source>
</reference>
<evidence type="ECO:0000259" key="8">
    <source>
        <dbReference type="Pfam" id="PF04561"/>
    </source>
</evidence>
<dbReference type="GO" id="GO:0003677">
    <property type="term" value="F:DNA binding"/>
    <property type="evidence" value="ECO:0007669"/>
    <property type="project" value="InterPro"/>
</dbReference>
<keyword evidence="5" id="KW-0548">Nucleotidyltransferase</keyword>
<feature type="domain" description="RNA polymerase Rpb2" evidence="8">
    <location>
        <begin position="210"/>
        <end position="399"/>
    </location>
</feature>
<evidence type="ECO:0000259" key="9">
    <source>
        <dbReference type="Pfam" id="PF04563"/>
    </source>
</evidence>
<evidence type="ECO:0000256" key="7">
    <source>
        <dbReference type="RuleBase" id="RU000434"/>
    </source>
</evidence>
<evidence type="ECO:0000256" key="5">
    <source>
        <dbReference type="ARBA" id="ARBA00022695"/>
    </source>
</evidence>
<organism evidence="11 12">
    <name type="scientific">Rhizophlyctis rosea</name>
    <dbReference type="NCBI Taxonomy" id="64517"/>
    <lineage>
        <taxon>Eukaryota</taxon>
        <taxon>Fungi</taxon>
        <taxon>Fungi incertae sedis</taxon>
        <taxon>Chytridiomycota</taxon>
        <taxon>Chytridiomycota incertae sedis</taxon>
        <taxon>Chytridiomycetes</taxon>
        <taxon>Rhizophlyctidales</taxon>
        <taxon>Rhizophlyctidaceae</taxon>
        <taxon>Rhizophlyctis</taxon>
    </lineage>
</organism>
<keyword evidence="12" id="KW-1185">Reference proteome</keyword>
<evidence type="ECO:0000259" key="10">
    <source>
        <dbReference type="Pfam" id="PF04565"/>
    </source>
</evidence>
<dbReference type="Gene3D" id="3.90.1110.10">
    <property type="entry name" value="RNA polymerase Rpb2, domain 2"/>
    <property type="match status" value="1"/>
</dbReference>
<dbReference type="PANTHER" id="PTHR20856">
    <property type="entry name" value="DNA-DIRECTED RNA POLYMERASE I SUBUNIT 2"/>
    <property type="match status" value="1"/>
</dbReference>
<name>A0AAD5S7L8_9FUNG</name>
<comment type="similarity">
    <text evidence="1 7">Belongs to the RNA polymerase beta chain family.</text>
</comment>
<dbReference type="FunFam" id="3.90.1110.10:FF:000006">
    <property type="entry name" value="DNA-directed RNA polymerase subunit beta"/>
    <property type="match status" value="1"/>
</dbReference>
<dbReference type="InterPro" id="IPR007645">
    <property type="entry name" value="RNA_pol_Rpb2_3"/>
</dbReference>
<dbReference type="Gene3D" id="3.90.1100.10">
    <property type="match status" value="2"/>
</dbReference>
<dbReference type="InterPro" id="IPR015712">
    <property type="entry name" value="DNA-dir_RNA_pol_su2"/>
</dbReference>
<evidence type="ECO:0000256" key="6">
    <source>
        <dbReference type="ARBA" id="ARBA00023163"/>
    </source>
</evidence>
<dbReference type="EC" id="2.7.7.6" evidence="2"/>
<dbReference type="FunFam" id="3.90.1100.10:FF:000020">
    <property type="entry name" value="DNA-directed RNA polymerase subunit beta"/>
    <property type="match status" value="1"/>
</dbReference>
<dbReference type="Pfam" id="PF04563">
    <property type="entry name" value="RNA_pol_Rpb2_1"/>
    <property type="match status" value="1"/>
</dbReference>
<comment type="caution">
    <text evidence="11">The sequence shown here is derived from an EMBL/GenBank/DDBJ whole genome shotgun (WGS) entry which is preliminary data.</text>
</comment>
<sequence>MPVAPTLTTTKPSGRGKGSSIFEMDVIGRDDLRYWGKKLTDPISSVEDKWRLVPAFLQTKGLVKQHIDSFNYFIETDIKNILAANAEVDSDVDPGFRMRFVDIRVKKPQGRDTQNSVTYDLTPHECRLRDVTYAGNIEVDIEYVRGKQWVRKKNLEVGRMPIMLRSSRCVLTGKSAEDVVRDGECPLDPGGYFVIRGTEKVILIQEQLSKNRIIVETDRMGFINAAVTSSTHEKKSKTNVVYGKGGKCTLKFNSLNSEVPIIIVMRAMGVESDREIAELICGSDKTFLELLAPSFEDVSKLHIHTQLQALDFIGSKMKAPMLSGRPFGSRPLKRDPVAEAKDLLATTILAHVETEEVGGVVNLRPKCVYVALMVRRCLSAVRDGGVVDDRDFVGNKRLELAGQLLSLLFEDLFKTWISSIKRTVDTNLKRANRTALYDPVTAVTQTSRLLTDGMFRSISSGNWNVKRFKMERAGVTQVLSRLSFVSALGMLTRISSQFEKTRKVSGPRSLQTSQWGMLCPSDTPEGEACGLVKNLALMTHITTDSEEAPVKRLLFILGVEDVNLLTGSDLHNDP</sequence>
<evidence type="ECO:0000256" key="3">
    <source>
        <dbReference type="ARBA" id="ARBA00022478"/>
    </source>
</evidence>
<dbReference type="NCBIfam" id="NF007175">
    <property type="entry name" value="PRK09606.1"/>
    <property type="match status" value="1"/>
</dbReference>
<evidence type="ECO:0000256" key="4">
    <source>
        <dbReference type="ARBA" id="ARBA00022679"/>
    </source>
</evidence>
<feature type="non-terminal residue" evidence="11">
    <location>
        <position position="574"/>
    </location>
</feature>
<dbReference type="GO" id="GO:0000428">
    <property type="term" value="C:DNA-directed RNA polymerase complex"/>
    <property type="evidence" value="ECO:0007669"/>
    <property type="project" value="UniProtKB-KW"/>
</dbReference>
<dbReference type="GO" id="GO:0006351">
    <property type="term" value="P:DNA-templated transcription"/>
    <property type="evidence" value="ECO:0007669"/>
    <property type="project" value="InterPro"/>
</dbReference>
<protein>
    <recommendedName>
        <fullName evidence="2">DNA-directed RNA polymerase</fullName>
        <ecNumber evidence="2">2.7.7.6</ecNumber>
    </recommendedName>
</protein>
<dbReference type="AlphaFoldDB" id="A0AAD5S7L8"/>
<keyword evidence="6" id="KW-0804">Transcription</keyword>
<dbReference type="InterPro" id="IPR037034">
    <property type="entry name" value="RNA_pol_Rpb2_2_sf"/>
</dbReference>
<dbReference type="GO" id="GO:0032549">
    <property type="term" value="F:ribonucleoside binding"/>
    <property type="evidence" value="ECO:0007669"/>
    <property type="project" value="InterPro"/>
</dbReference>
<evidence type="ECO:0000256" key="2">
    <source>
        <dbReference type="ARBA" id="ARBA00012418"/>
    </source>
</evidence>
<evidence type="ECO:0000313" key="11">
    <source>
        <dbReference type="EMBL" id="KAJ3031622.1"/>
    </source>
</evidence>
<dbReference type="FunFam" id="3.90.1100.10:FF:000014">
    <property type="entry name" value="DNA-directed RNA polymerase subunit beta"/>
    <property type="match status" value="1"/>
</dbReference>
<evidence type="ECO:0000256" key="1">
    <source>
        <dbReference type="ARBA" id="ARBA00006835"/>
    </source>
</evidence>